<dbReference type="EMBL" id="BAHE01000016">
    <property type="protein sequence ID" value="GAC00511.1"/>
    <property type="molecule type" value="Genomic_DNA"/>
</dbReference>
<comment type="caution">
    <text evidence="2">The sequence shown here is derived from an EMBL/GenBank/DDBJ whole genome shotgun (WGS) entry which is preliminary data.</text>
</comment>
<feature type="signal peptide" evidence="1">
    <location>
        <begin position="1"/>
        <end position="25"/>
    </location>
</feature>
<accession>K6WM85</accession>
<proteinExistence type="predicted"/>
<sequence length="111" mass="11682">MRRTVPVICATAIACGLATAAPASAVNVLYTVESDAPNVSIAWAPGYWQDYTLEYSNLAGRYSLTLNTSPVSTPDHLFVAARGSGKLHCRIRVGGEVVVADNDASVVVCRA</sequence>
<evidence type="ECO:0008006" key="4">
    <source>
        <dbReference type="Google" id="ProtNLM"/>
    </source>
</evidence>
<evidence type="ECO:0000313" key="3">
    <source>
        <dbReference type="Proteomes" id="UP000035058"/>
    </source>
</evidence>
<dbReference type="AlphaFoldDB" id="K6WM85"/>
<dbReference type="RefSeq" id="WP_006866714.1">
    <property type="nucleotide sequence ID" value="NZ_BAHE01000016.1"/>
</dbReference>
<organism evidence="2 3">
    <name type="scientific">Gordonia namibiensis NBRC 108229</name>
    <dbReference type="NCBI Taxonomy" id="1208314"/>
    <lineage>
        <taxon>Bacteria</taxon>
        <taxon>Bacillati</taxon>
        <taxon>Actinomycetota</taxon>
        <taxon>Actinomycetes</taxon>
        <taxon>Mycobacteriales</taxon>
        <taxon>Gordoniaceae</taxon>
        <taxon>Gordonia</taxon>
    </lineage>
</organism>
<name>K6WM85_9ACTN</name>
<evidence type="ECO:0000313" key="2">
    <source>
        <dbReference type="EMBL" id="GAC00511.1"/>
    </source>
</evidence>
<evidence type="ECO:0000256" key="1">
    <source>
        <dbReference type="SAM" id="SignalP"/>
    </source>
</evidence>
<keyword evidence="1" id="KW-0732">Signal</keyword>
<keyword evidence="3" id="KW-1185">Reference proteome</keyword>
<dbReference type="Proteomes" id="UP000035058">
    <property type="component" value="Unassembled WGS sequence"/>
</dbReference>
<reference evidence="2 3" key="1">
    <citation type="submission" date="2012-08" db="EMBL/GenBank/DDBJ databases">
        <title>Whole genome shotgun sequence of Gordonia namibiensis NBRC 108229.</title>
        <authorList>
            <person name="Isaki-Nakamura S."/>
            <person name="Hosoyama A."/>
            <person name="Tsuchikane K."/>
            <person name="Katsumata H."/>
            <person name="Baba S."/>
            <person name="Yamazaki S."/>
            <person name="Fujita N."/>
        </authorList>
    </citation>
    <scope>NUCLEOTIDE SEQUENCE [LARGE SCALE GENOMIC DNA]</scope>
    <source>
        <strain evidence="2 3">NBRC 108229</strain>
    </source>
</reference>
<protein>
    <recommendedName>
        <fullName evidence="4">Mycobacterium membrane protein</fullName>
    </recommendedName>
</protein>
<feature type="chain" id="PRO_5003898568" description="Mycobacterium membrane protein" evidence="1">
    <location>
        <begin position="26"/>
        <end position="111"/>
    </location>
</feature>
<gene>
    <name evidence="2" type="ORF">GONAM_16_00100</name>
</gene>
<dbReference type="PROSITE" id="PS51257">
    <property type="entry name" value="PROKAR_LIPOPROTEIN"/>
    <property type="match status" value="1"/>
</dbReference>